<keyword evidence="2" id="KW-0732">Signal</keyword>
<dbReference type="Pfam" id="PF08241">
    <property type="entry name" value="Methyltransf_11"/>
    <property type="match status" value="1"/>
</dbReference>
<dbReference type="GO" id="GO:0008168">
    <property type="term" value="F:methyltransferase activity"/>
    <property type="evidence" value="ECO:0007669"/>
    <property type="project" value="UniProtKB-KW"/>
</dbReference>
<dbReference type="Proteomes" id="UP000661077">
    <property type="component" value="Unassembled WGS sequence"/>
</dbReference>
<dbReference type="PROSITE" id="PS51257">
    <property type="entry name" value="PROKAR_LIPOPROTEIN"/>
    <property type="match status" value="1"/>
</dbReference>
<feature type="signal peptide" evidence="2">
    <location>
        <begin position="1"/>
        <end position="28"/>
    </location>
</feature>
<dbReference type="CDD" id="cd02440">
    <property type="entry name" value="AdoMet_MTases"/>
    <property type="match status" value="1"/>
</dbReference>
<feature type="chain" id="PRO_5046424279" evidence="2">
    <location>
        <begin position="29"/>
        <end position="307"/>
    </location>
</feature>
<dbReference type="InterPro" id="IPR013216">
    <property type="entry name" value="Methyltransf_11"/>
</dbReference>
<dbReference type="EMBL" id="JAEVLS010000006">
    <property type="protein sequence ID" value="MBM0108076.1"/>
    <property type="molecule type" value="Genomic_DNA"/>
</dbReference>
<protein>
    <submittedName>
        <fullName evidence="4">Class I SAM-dependent methyltransferase</fullName>
    </submittedName>
</protein>
<dbReference type="Gene3D" id="3.40.50.150">
    <property type="entry name" value="Vaccinia Virus protein VP39"/>
    <property type="match status" value="1"/>
</dbReference>
<feature type="domain" description="Methyltransferase type 11" evidence="3">
    <location>
        <begin position="88"/>
        <end position="203"/>
    </location>
</feature>
<dbReference type="PIRSF" id="PIRSF031679">
    <property type="entry name" value="Mtase_Alr7345_prd"/>
    <property type="match status" value="1"/>
</dbReference>
<sequence length="307" mass="33623">MRHSLLTSSRRVAQVSALAMLTALSACSKQEPATQTPPVAETQPVAEDALVASINGEWRSADDKSRDVYRHPKEALEFWGLAPGMTILEVQPGGGWWSDILAAYAKATGGQYYATAADLDNPELSEAARQGRKDFEARFAAKPDVYGTVQFVNFGPKSAPLPENTFDFALTARSFHGWMGNGLTDKYLKDLYGALKPGGILAIEQHRANPGEQDPKAPSGYVTEAYVIEQAQKAGFELVERSEINANAKDTKDHPFGVWTLPPTKRTRPYSEGADAHDPNFDRAKYDAIGESDRMTLKFRKPPTSTT</sequence>
<keyword evidence="5" id="KW-1185">Reference proteome</keyword>
<name>A0ABS1X4D5_9GAMM</name>
<gene>
    <name evidence="4" type="ORF">JM946_25375</name>
</gene>
<evidence type="ECO:0000256" key="1">
    <source>
        <dbReference type="SAM" id="MobiDB-lite"/>
    </source>
</evidence>
<evidence type="ECO:0000256" key="2">
    <source>
        <dbReference type="SAM" id="SignalP"/>
    </source>
</evidence>
<dbReference type="SUPFAM" id="SSF53335">
    <property type="entry name" value="S-adenosyl-L-methionine-dependent methyltransferases"/>
    <property type="match status" value="1"/>
</dbReference>
<evidence type="ECO:0000259" key="3">
    <source>
        <dbReference type="Pfam" id="PF08241"/>
    </source>
</evidence>
<dbReference type="InterPro" id="IPR029063">
    <property type="entry name" value="SAM-dependent_MTases_sf"/>
</dbReference>
<feature type="compositionally biased region" description="Basic and acidic residues" evidence="1">
    <location>
        <begin position="274"/>
        <end position="283"/>
    </location>
</feature>
<dbReference type="RefSeq" id="WP_203170183.1">
    <property type="nucleotide sequence ID" value="NZ_JAEVLS010000006.1"/>
</dbReference>
<feature type="region of interest" description="Disordered" evidence="1">
    <location>
        <begin position="255"/>
        <end position="283"/>
    </location>
</feature>
<reference evidence="4 5" key="1">
    <citation type="journal article" date="2021" name="Int. J. Syst. Evol. Microbiol.">
        <title>Steroidobacter gossypii sp. nov., isolated from soil of cotton cropping field.</title>
        <authorList>
            <person name="Huang R."/>
            <person name="Yang S."/>
            <person name="Zhen C."/>
            <person name="Liu W."/>
        </authorList>
    </citation>
    <scope>NUCLEOTIDE SEQUENCE [LARGE SCALE GENOMIC DNA]</scope>
    <source>
        <strain evidence="4 5">S1-65</strain>
    </source>
</reference>
<evidence type="ECO:0000313" key="5">
    <source>
        <dbReference type="Proteomes" id="UP000661077"/>
    </source>
</evidence>
<organism evidence="4 5">
    <name type="scientific">Steroidobacter gossypii</name>
    <dbReference type="NCBI Taxonomy" id="2805490"/>
    <lineage>
        <taxon>Bacteria</taxon>
        <taxon>Pseudomonadati</taxon>
        <taxon>Pseudomonadota</taxon>
        <taxon>Gammaproteobacteria</taxon>
        <taxon>Steroidobacterales</taxon>
        <taxon>Steroidobacteraceae</taxon>
        <taxon>Steroidobacter</taxon>
    </lineage>
</organism>
<evidence type="ECO:0000313" key="4">
    <source>
        <dbReference type="EMBL" id="MBM0108076.1"/>
    </source>
</evidence>
<proteinExistence type="predicted"/>
<keyword evidence="4" id="KW-0489">Methyltransferase</keyword>
<comment type="caution">
    <text evidence="4">The sequence shown here is derived from an EMBL/GenBank/DDBJ whole genome shotgun (WGS) entry which is preliminary data.</text>
</comment>
<accession>A0ABS1X4D5</accession>
<keyword evidence="4" id="KW-0808">Transferase</keyword>
<dbReference type="InterPro" id="IPR016980">
    <property type="entry name" value="S-AdoMet-dep_MeTrfase_Alr7345"/>
</dbReference>
<dbReference type="GO" id="GO:0032259">
    <property type="term" value="P:methylation"/>
    <property type="evidence" value="ECO:0007669"/>
    <property type="project" value="UniProtKB-KW"/>
</dbReference>